<dbReference type="EMBL" id="LSSL01001559">
    <property type="protein sequence ID" value="OLY82412.1"/>
    <property type="molecule type" value="Genomic_DNA"/>
</dbReference>
<feature type="transmembrane region" description="Helical" evidence="1">
    <location>
        <begin position="18"/>
        <end position="36"/>
    </location>
</feature>
<dbReference type="AlphaFoldDB" id="A0A1R0GZU1"/>
<organism evidence="3 4">
    <name type="scientific">Smittium mucronatum</name>
    <dbReference type="NCBI Taxonomy" id="133383"/>
    <lineage>
        <taxon>Eukaryota</taxon>
        <taxon>Fungi</taxon>
        <taxon>Fungi incertae sedis</taxon>
        <taxon>Zoopagomycota</taxon>
        <taxon>Kickxellomycotina</taxon>
        <taxon>Harpellomycetes</taxon>
        <taxon>Harpellales</taxon>
        <taxon>Legeriomycetaceae</taxon>
        <taxon>Smittium</taxon>
    </lineage>
</organism>
<dbReference type="InterPro" id="IPR010530">
    <property type="entry name" value="B12D"/>
</dbReference>
<dbReference type="Proteomes" id="UP000187455">
    <property type="component" value="Unassembled WGS sequence"/>
</dbReference>
<keyword evidence="1" id="KW-0812">Transmembrane</keyword>
<keyword evidence="1" id="KW-0472">Membrane</keyword>
<evidence type="ECO:0000313" key="3">
    <source>
        <dbReference type="EMBL" id="OLY82412.1"/>
    </source>
</evidence>
<dbReference type="EMBL" id="LSSL01007746">
    <property type="protein sequence ID" value="OLY77666.1"/>
    <property type="molecule type" value="Genomic_DNA"/>
</dbReference>
<comment type="caution">
    <text evidence="3">The sequence shown here is derived from an EMBL/GenBank/DDBJ whole genome shotgun (WGS) entry which is preliminary data.</text>
</comment>
<keyword evidence="1" id="KW-1133">Transmembrane helix</keyword>
<evidence type="ECO:0000313" key="2">
    <source>
        <dbReference type="EMBL" id="OLY77666.1"/>
    </source>
</evidence>
<accession>A0A1R0GZU1</accession>
<keyword evidence="4" id="KW-1185">Reference proteome</keyword>
<sequence>MRQQIAKTSKNKWVSKEVYPLIGIMGLSVVMVAYHAHHKLTGQDIMWRRHTDPHPFLKKSVDHNPLYIKVKSGDIEKYQV</sequence>
<reference evidence="3" key="2">
    <citation type="submission" date="2017-01" db="EMBL/GenBank/DDBJ databases">
        <authorList>
            <person name="Mah S.A."/>
            <person name="Swanson W.J."/>
            <person name="Moy G.W."/>
            <person name="Vacquier V.D."/>
        </authorList>
    </citation>
    <scope>NUCLEOTIDE SEQUENCE</scope>
    <source>
        <strain evidence="3">ALG-7-W6</strain>
    </source>
</reference>
<protein>
    <submittedName>
        <fullName evidence="3">Uncharacterized protein</fullName>
    </submittedName>
</protein>
<evidence type="ECO:0000313" key="4">
    <source>
        <dbReference type="Proteomes" id="UP000187455"/>
    </source>
</evidence>
<name>A0A1R0GZU1_9FUNG</name>
<proteinExistence type="predicted"/>
<reference evidence="3 4" key="1">
    <citation type="journal article" date="2016" name="Mol. Biol. Evol.">
        <title>Genome-Wide Survey of Gut Fungi (Harpellales) Reveals the First Horizontally Transferred Ubiquitin Gene from a Mosquito Host.</title>
        <authorList>
            <person name="Wang Y."/>
            <person name="White M.M."/>
            <person name="Kvist S."/>
            <person name="Moncalvo J.M."/>
        </authorList>
    </citation>
    <scope>NUCLEOTIDE SEQUENCE [LARGE SCALE GENOMIC DNA]</scope>
    <source>
        <strain evidence="3 4">ALG-7-W6</strain>
    </source>
</reference>
<dbReference type="Pfam" id="PF06522">
    <property type="entry name" value="B12D"/>
    <property type="match status" value="1"/>
</dbReference>
<evidence type="ECO:0000256" key="1">
    <source>
        <dbReference type="SAM" id="Phobius"/>
    </source>
</evidence>
<gene>
    <name evidence="3" type="ORF">AYI68_g3471</name>
    <name evidence="2" type="ORF">AYI68_g8301</name>
</gene>